<name>A0A4P9W720_9FUNG</name>
<dbReference type="Proteomes" id="UP000269721">
    <property type="component" value="Unassembled WGS sequence"/>
</dbReference>
<dbReference type="CDD" id="cd00038">
    <property type="entry name" value="CAP_ED"/>
    <property type="match status" value="1"/>
</dbReference>
<feature type="region of interest" description="Disordered" evidence="2">
    <location>
        <begin position="386"/>
        <end position="482"/>
    </location>
</feature>
<dbReference type="OrthoDB" id="421226at2759"/>
<feature type="compositionally biased region" description="Low complexity" evidence="2">
    <location>
        <begin position="191"/>
        <end position="205"/>
    </location>
</feature>
<keyword evidence="1" id="KW-0407">Ion channel</keyword>
<keyword evidence="1" id="KW-1071">Ligand-gated ion channel</keyword>
<dbReference type="EMBL" id="KZ997905">
    <property type="protein sequence ID" value="RKO86798.1"/>
    <property type="molecule type" value="Genomic_DNA"/>
</dbReference>
<evidence type="ECO:0000313" key="4">
    <source>
        <dbReference type="EMBL" id="RKO86798.1"/>
    </source>
</evidence>
<proteinExistence type="predicted"/>
<dbReference type="PROSITE" id="PS50042">
    <property type="entry name" value="CNMP_BINDING_3"/>
    <property type="match status" value="1"/>
</dbReference>
<accession>A0A4P9W720</accession>
<feature type="compositionally biased region" description="Polar residues" evidence="2">
    <location>
        <begin position="1"/>
        <end position="13"/>
    </location>
</feature>
<feature type="compositionally biased region" description="Polar residues" evidence="2">
    <location>
        <begin position="115"/>
        <end position="134"/>
    </location>
</feature>
<reference evidence="5" key="1">
    <citation type="journal article" date="2018" name="Nat. Microbiol.">
        <title>Leveraging single-cell genomics to expand the fungal tree of life.</title>
        <authorList>
            <person name="Ahrendt S.R."/>
            <person name="Quandt C.A."/>
            <person name="Ciobanu D."/>
            <person name="Clum A."/>
            <person name="Salamov A."/>
            <person name="Andreopoulos B."/>
            <person name="Cheng J.F."/>
            <person name="Woyke T."/>
            <person name="Pelin A."/>
            <person name="Henrissat B."/>
            <person name="Reynolds N.K."/>
            <person name="Benny G.L."/>
            <person name="Smith M.E."/>
            <person name="James T.Y."/>
            <person name="Grigoriev I.V."/>
        </authorList>
    </citation>
    <scope>NUCLEOTIDE SEQUENCE [LARGE SCALE GENOMIC DNA]</scope>
</reference>
<evidence type="ECO:0000256" key="1">
    <source>
        <dbReference type="ARBA" id="ARBA00023286"/>
    </source>
</evidence>
<dbReference type="InterPro" id="IPR014710">
    <property type="entry name" value="RmlC-like_jellyroll"/>
</dbReference>
<protein>
    <recommendedName>
        <fullName evidence="3">Cyclic nucleotide-binding domain-containing protein</fullName>
    </recommendedName>
</protein>
<dbReference type="InterPro" id="IPR050866">
    <property type="entry name" value="CNG_cation_channel"/>
</dbReference>
<keyword evidence="1" id="KW-0406">Ion transport</keyword>
<evidence type="ECO:0000256" key="2">
    <source>
        <dbReference type="SAM" id="MobiDB-lite"/>
    </source>
</evidence>
<keyword evidence="1" id="KW-0813">Transport</keyword>
<dbReference type="GO" id="GO:0005221">
    <property type="term" value="F:intracellularly cyclic nucleotide-activated monoatomic cation channel activity"/>
    <property type="evidence" value="ECO:0007669"/>
    <property type="project" value="InterPro"/>
</dbReference>
<dbReference type="Gene3D" id="2.60.120.10">
    <property type="entry name" value="Jelly Rolls"/>
    <property type="match status" value="1"/>
</dbReference>
<organism evidence="4 5">
    <name type="scientific">Blyttiomyces helicus</name>
    <dbReference type="NCBI Taxonomy" id="388810"/>
    <lineage>
        <taxon>Eukaryota</taxon>
        <taxon>Fungi</taxon>
        <taxon>Fungi incertae sedis</taxon>
        <taxon>Chytridiomycota</taxon>
        <taxon>Chytridiomycota incertae sedis</taxon>
        <taxon>Chytridiomycetes</taxon>
        <taxon>Chytridiomycetes incertae sedis</taxon>
        <taxon>Blyttiomyces</taxon>
    </lineage>
</organism>
<feature type="region of interest" description="Disordered" evidence="2">
    <location>
        <begin position="244"/>
        <end position="278"/>
    </location>
</feature>
<dbReference type="InterPro" id="IPR000595">
    <property type="entry name" value="cNMP-bd_dom"/>
</dbReference>
<dbReference type="AlphaFoldDB" id="A0A4P9W720"/>
<sequence>MGKVQSKTQQAASRSHEDDDDDDDDQTHPPRQRSLSDRFRRLSRPRKSSVVSASGRKRRPDDDDTADSPGTRALRAERSNGEVTEVAMESRRASLAGNPSPRGSGTKGPRRVSNPDASSHNTMVRQGGAQQAANSGSVSLLWSPLSSGSGIMAPSTSPVVTTDEPEQSRSSVLSCWGVEMDSSSADTDPLAAGREASARSARSGGDTPSSDGPQWGRRYPRSSKVFPEYARAGAPPAVDDAVAVASQAHISPDGCAADPHPFEQTPYPADGSAPDPATSPAKMDELTTFVAFGVVLPSLNEQVLVDDTPQPRLANSIPYRRRWSLPGNTLDTELEELLKGISPSSDALSAAAPIDPLARSHAASVPVPSTVAGFAAGLVDARSETRIHASQPTPPTPAPTSSSTDRPQRPKPRARRMSLPTPDTLQTRPASSKLAVRGALKGAALVPTPPPTTTSPPSHSIQPSPPSILRSPTQPPPPIGGDIARELPLFELKLKKSMTPAIFIKGEFIIRKHEIGRQMYFLSKGTVEVVSADGMTQYSIINRGSFFGRF</sequence>
<dbReference type="SUPFAM" id="SSF51206">
    <property type="entry name" value="cAMP-binding domain-like"/>
    <property type="match status" value="1"/>
</dbReference>
<dbReference type="PANTHER" id="PTHR45638">
    <property type="entry name" value="CYCLIC NUCLEOTIDE-GATED CATION CHANNEL SUBUNIT A"/>
    <property type="match status" value="1"/>
</dbReference>
<dbReference type="InterPro" id="IPR018490">
    <property type="entry name" value="cNMP-bd_dom_sf"/>
</dbReference>
<feature type="compositionally biased region" description="Low complexity" evidence="2">
    <location>
        <begin position="135"/>
        <end position="150"/>
    </location>
</feature>
<feature type="domain" description="Cyclic nucleotide-binding" evidence="3">
    <location>
        <begin position="493"/>
        <end position="550"/>
    </location>
</feature>
<dbReference type="PANTHER" id="PTHR45638:SF11">
    <property type="entry name" value="CYCLIC NUCLEOTIDE-GATED CATION CHANNEL SUBUNIT A"/>
    <property type="match status" value="1"/>
</dbReference>
<keyword evidence="5" id="KW-1185">Reference proteome</keyword>
<feature type="compositionally biased region" description="Polar residues" evidence="2">
    <location>
        <begin position="421"/>
        <end position="430"/>
    </location>
</feature>
<evidence type="ECO:0000259" key="3">
    <source>
        <dbReference type="PROSITE" id="PS50042"/>
    </source>
</evidence>
<feature type="region of interest" description="Disordered" evidence="2">
    <location>
        <begin position="1"/>
        <end position="231"/>
    </location>
</feature>
<gene>
    <name evidence="4" type="ORF">BDK51DRAFT_48923</name>
</gene>
<evidence type="ECO:0000313" key="5">
    <source>
        <dbReference type="Proteomes" id="UP000269721"/>
    </source>
</evidence>
<dbReference type="GO" id="GO:0044877">
    <property type="term" value="F:protein-containing complex binding"/>
    <property type="evidence" value="ECO:0007669"/>
    <property type="project" value="TreeGrafter"/>
</dbReference>